<dbReference type="InterPro" id="IPR013762">
    <property type="entry name" value="Integrase-like_cat_sf"/>
</dbReference>
<dbReference type="PANTHER" id="PTHR30349:SF41">
    <property type="entry name" value="INTEGRASE_RECOMBINASE PROTEIN MJ0367-RELATED"/>
    <property type="match status" value="1"/>
</dbReference>
<evidence type="ECO:0000259" key="6">
    <source>
        <dbReference type="PROSITE" id="PS51900"/>
    </source>
</evidence>
<name>A0A1E3AMH7_9FIRM</name>
<dbReference type="PROSITE" id="PS51900">
    <property type="entry name" value="CB"/>
    <property type="match status" value="1"/>
</dbReference>
<accession>A0A1E3AMH7</accession>
<feature type="domain" description="Tyr recombinase" evidence="5">
    <location>
        <begin position="153"/>
        <end position="328"/>
    </location>
</feature>
<dbReference type="Pfam" id="PF00589">
    <property type="entry name" value="Phage_integrase"/>
    <property type="match status" value="1"/>
</dbReference>
<dbReference type="GO" id="GO:0003677">
    <property type="term" value="F:DNA binding"/>
    <property type="evidence" value="ECO:0007669"/>
    <property type="project" value="UniProtKB-UniRule"/>
</dbReference>
<dbReference type="PANTHER" id="PTHR30349">
    <property type="entry name" value="PHAGE INTEGRASE-RELATED"/>
    <property type="match status" value="1"/>
</dbReference>
<evidence type="ECO:0000256" key="4">
    <source>
        <dbReference type="PROSITE-ProRule" id="PRU01248"/>
    </source>
</evidence>
<feature type="domain" description="Core-binding (CB)" evidence="6">
    <location>
        <begin position="53"/>
        <end position="133"/>
    </location>
</feature>
<evidence type="ECO:0000313" key="7">
    <source>
        <dbReference type="EMBL" id="ODM09922.1"/>
    </source>
</evidence>
<organism evidence="7 8">
    <name type="scientific">Eisenbergiella tayi</name>
    <dbReference type="NCBI Taxonomy" id="1432052"/>
    <lineage>
        <taxon>Bacteria</taxon>
        <taxon>Bacillati</taxon>
        <taxon>Bacillota</taxon>
        <taxon>Clostridia</taxon>
        <taxon>Lachnospirales</taxon>
        <taxon>Lachnospiraceae</taxon>
        <taxon>Eisenbergiella</taxon>
    </lineage>
</organism>
<evidence type="ECO:0000313" key="8">
    <source>
        <dbReference type="Proteomes" id="UP000095003"/>
    </source>
</evidence>
<dbReference type="PROSITE" id="PS51898">
    <property type="entry name" value="TYR_RECOMBINASE"/>
    <property type="match status" value="1"/>
</dbReference>
<gene>
    <name evidence="7" type="primary">xerC_5</name>
    <name evidence="7" type="ORF">BEH84_04290</name>
</gene>
<comment type="caution">
    <text evidence="7">The sequence shown here is derived from an EMBL/GenBank/DDBJ whole genome shotgun (WGS) entry which is preliminary data.</text>
</comment>
<evidence type="ECO:0000256" key="1">
    <source>
        <dbReference type="ARBA" id="ARBA00008857"/>
    </source>
</evidence>
<proteinExistence type="inferred from homology"/>
<dbReference type="InterPro" id="IPR050090">
    <property type="entry name" value="Tyrosine_recombinase_XerCD"/>
</dbReference>
<comment type="similarity">
    <text evidence="1">Belongs to the 'phage' integrase family.</text>
</comment>
<dbReference type="Gene3D" id="1.10.443.10">
    <property type="entry name" value="Intergrase catalytic core"/>
    <property type="match status" value="1"/>
</dbReference>
<evidence type="ECO:0000256" key="3">
    <source>
        <dbReference type="ARBA" id="ARBA00023172"/>
    </source>
</evidence>
<sequence>MNDSKEKLISLVTQTMSENLTVEQLDMLIYTLSNVLQCYDISEAKDLPSVDMDDTNKLIQNFLSCKKIEGCLPNTLIQYQYTINRFASCINMDLKKVNTNAIRCYLGLISKGNQNSYVDNVRRNLNTFYSWMEDEDYVIKNPCRRIKRVKIEKKMEMPYTDEDIALMQDACTTPKETALIDLLVSTGIRREEVTKIILSDINFDQMSIMIHGKGAKERIVYFSSRCKVHMQFYLRTRGYESEYLFASDRQPHGKLTVNSIHAYVKEIGLRAKVTNVHLHRFRKWFATSMINKGVKIQDLKDMMGHESIDTTNDYYIYSNIERIRSECKIHAA</sequence>
<dbReference type="AlphaFoldDB" id="A0A1E3AMH7"/>
<evidence type="ECO:0000256" key="2">
    <source>
        <dbReference type="ARBA" id="ARBA00023125"/>
    </source>
</evidence>
<dbReference type="EMBL" id="MCGI01000004">
    <property type="protein sequence ID" value="ODM09922.1"/>
    <property type="molecule type" value="Genomic_DNA"/>
</dbReference>
<keyword evidence="3" id="KW-0233">DNA recombination</keyword>
<dbReference type="InterPro" id="IPR002104">
    <property type="entry name" value="Integrase_catalytic"/>
</dbReference>
<dbReference type="InterPro" id="IPR011010">
    <property type="entry name" value="DNA_brk_join_enz"/>
</dbReference>
<dbReference type="SUPFAM" id="SSF56349">
    <property type="entry name" value="DNA breaking-rejoining enzymes"/>
    <property type="match status" value="1"/>
</dbReference>
<reference evidence="7 8" key="1">
    <citation type="submission" date="2016-07" db="EMBL/GenBank/DDBJ databases">
        <title>Characterization of isolates of Eisenbergiella tayi derived from blood cultures, using whole genome sequencing.</title>
        <authorList>
            <person name="Burdz T."/>
            <person name="Wiebe D."/>
            <person name="Huynh C."/>
            <person name="Bernard K."/>
        </authorList>
    </citation>
    <scope>NUCLEOTIDE SEQUENCE [LARGE SCALE GENOMIC DNA]</scope>
    <source>
        <strain evidence="7 8">NML 120489</strain>
    </source>
</reference>
<dbReference type="Gene3D" id="1.10.150.130">
    <property type="match status" value="1"/>
</dbReference>
<evidence type="ECO:0000259" key="5">
    <source>
        <dbReference type="PROSITE" id="PS51898"/>
    </source>
</evidence>
<dbReference type="InterPro" id="IPR010998">
    <property type="entry name" value="Integrase_recombinase_N"/>
</dbReference>
<dbReference type="Proteomes" id="UP000095003">
    <property type="component" value="Unassembled WGS sequence"/>
</dbReference>
<dbReference type="RefSeq" id="WP_044971945.1">
    <property type="nucleotide sequence ID" value="NZ_DBGDOY010000052.1"/>
</dbReference>
<keyword evidence="2 4" id="KW-0238">DNA-binding</keyword>
<dbReference type="GO" id="GO:0006310">
    <property type="term" value="P:DNA recombination"/>
    <property type="evidence" value="ECO:0007669"/>
    <property type="project" value="UniProtKB-KW"/>
</dbReference>
<dbReference type="InterPro" id="IPR044068">
    <property type="entry name" value="CB"/>
</dbReference>
<dbReference type="GeneID" id="93302242"/>
<dbReference type="GO" id="GO:0015074">
    <property type="term" value="P:DNA integration"/>
    <property type="evidence" value="ECO:0007669"/>
    <property type="project" value="InterPro"/>
</dbReference>
<protein>
    <submittedName>
        <fullName evidence="7">Tyrosine recombinase XerC</fullName>
    </submittedName>
</protein>